<proteinExistence type="predicted"/>
<accession>A0A085NE95</accession>
<keyword evidence="3" id="KW-1185">Reference proteome</keyword>
<sequence length="62" mass="6918">MNNREGQWNLLKSLSINMQTGIGLKHCMLTELTTLTARRGVTTGFDVSKLLHRVNRSDSADS</sequence>
<name>A0A085NE95_9BILA</name>
<reference evidence="2 3" key="1">
    <citation type="journal article" date="2014" name="Nat. Genet.">
        <title>Genome and transcriptome of the porcine whipworm Trichuris suis.</title>
        <authorList>
            <person name="Jex A.R."/>
            <person name="Nejsum P."/>
            <person name="Schwarz E.M."/>
            <person name="Hu L."/>
            <person name="Young N.D."/>
            <person name="Hall R.S."/>
            <person name="Korhonen P.K."/>
            <person name="Liao S."/>
            <person name="Thamsborg S."/>
            <person name="Xia J."/>
            <person name="Xu P."/>
            <person name="Wang S."/>
            <person name="Scheerlinck J.P."/>
            <person name="Hofmann A."/>
            <person name="Sternberg P.W."/>
            <person name="Wang J."/>
            <person name="Gasser R.B."/>
        </authorList>
    </citation>
    <scope>NUCLEOTIDE SEQUENCE [LARGE SCALE GENOMIC DNA]</scope>
    <source>
        <strain evidence="2">DCEP-RM93F</strain>
        <strain evidence="1">DCEP-RM93M</strain>
    </source>
</reference>
<evidence type="ECO:0000313" key="3">
    <source>
        <dbReference type="Proteomes" id="UP000030764"/>
    </source>
</evidence>
<evidence type="ECO:0000313" key="2">
    <source>
        <dbReference type="EMBL" id="KFD67791.1"/>
    </source>
</evidence>
<dbReference type="AlphaFoldDB" id="A0A085NE95"/>
<organism evidence="2">
    <name type="scientific">Trichuris suis</name>
    <name type="common">pig whipworm</name>
    <dbReference type="NCBI Taxonomy" id="68888"/>
    <lineage>
        <taxon>Eukaryota</taxon>
        <taxon>Metazoa</taxon>
        <taxon>Ecdysozoa</taxon>
        <taxon>Nematoda</taxon>
        <taxon>Enoplea</taxon>
        <taxon>Dorylaimia</taxon>
        <taxon>Trichinellida</taxon>
        <taxon>Trichuridae</taxon>
        <taxon>Trichuris</taxon>
    </lineage>
</organism>
<gene>
    <name evidence="1" type="ORF">M513_07524</name>
    <name evidence="2" type="ORF">M514_07524</name>
</gene>
<protein>
    <submittedName>
        <fullName evidence="2">Uncharacterized protein</fullName>
    </submittedName>
</protein>
<dbReference type="Proteomes" id="UP000030758">
    <property type="component" value="Unassembled WGS sequence"/>
</dbReference>
<dbReference type="Proteomes" id="UP000030764">
    <property type="component" value="Unassembled WGS sequence"/>
</dbReference>
<evidence type="ECO:0000313" key="1">
    <source>
        <dbReference type="EMBL" id="KFD51645.1"/>
    </source>
</evidence>
<dbReference type="EMBL" id="KL367511">
    <property type="protein sequence ID" value="KFD67791.1"/>
    <property type="molecule type" value="Genomic_DNA"/>
</dbReference>
<dbReference type="EMBL" id="KL363237">
    <property type="protein sequence ID" value="KFD51645.1"/>
    <property type="molecule type" value="Genomic_DNA"/>
</dbReference>